<proteinExistence type="predicted"/>
<protein>
    <submittedName>
        <fullName evidence="1">Tetratricopeptide repeat domain 34</fullName>
    </submittedName>
</protein>
<evidence type="ECO:0000313" key="1">
    <source>
        <dbReference type="Ensembl" id="ENSMMDP00005010488.1"/>
    </source>
</evidence>
<keyword evidence="2" id="KW-1185">Reference proteome</keyword>
<dbReference type="PANTHER" id="PTHR44874:SF1">
    <property type="entry name" value="TETRATRICOPEPTIDE REPEAT PROTEIN 34"/>
    <property type="match status" value="1"/>
</dbReference>
<reference evidence="1" key="3">
    <citation type="submission" date="2025-09" db="UniProtKB">
        <authorList>
            <consortium name="Ensembl"/>
        </authorList>
    </citation>
    <scope>IDENTIFICATION</scope>
</reference>
<dbReference type="InterPro" id="IPR042161">
    <property type="entry name" value="TTC34"/>
</dbReference>
<evidence type="ECO:0000313" key="2">
    <source>
        <dbReference type="Proteomes" id="UP000472263"/>
    </source>
</evidence>
<dbReference type="AlphaFoldDB" id="A0A667X918"/>
<dbReference type="InterPro" id="IPR011990">
    <property type="entry name" value="TPR-like_helical_dom_sf"/>
</dbReference>
<dbReference type="GeneTree" id="ENSGT00390000003047"/>
<accession>A0A667X918</accession>
<organism evidence="1 2">
    <name type="scientific">Myripristis murdjan</name>
    <name type="common">pinecone soldierfish</name>
    <dbReference type="NCBI Taxonomy" id="586833"/>
    <lineage>
        <taxon>Eukaryota</taxon>
        <taxon>Metazoa</taxon>
        <taxon>Chordata</taxon>
        <taxon>Craniata</taxon>
        <taxon>Vertebrata</taxon>
        <taxon>Euteleostomi</taxon>
        <taxon>Actinopterygii</taxon>
        <taxon>Neopterygii</taxon>
        <taxon>Teleostei</taxon>
        <taxon>Neoteleostei</taxon>
        <taxon>Acanthomorphata</taxon>
        <taxon>Holocentriformes</taxon>
        <taxon>Holocentridae</taxon>
        <taxon>Myripristis</taxon>
    </lineage>
</organism>
<dbReference type="Proteomes" id="UP000472263">
    <property type="component" value="Chromosome 7"/>
</dbReference>
<dbReference type="Ensembl" id="ENSMMDT00005010800.1">
    <property type="protein sequence ID" value="ENSMMDP00005010488.1"/>
    <property type="gene ID" value="ENSMMDG00005005649.1"/>
</dbReference>
<dbReference type="Gene3D" id="1.25.40.10">
    <property type="entry name" value="Tetratricopeptide repeat domain"/>
    <property type="match status" value="3"/>
</dbReference>
<dbReference type="SUPFAM" id="SSF48452">
    <property type="entry name" value="TPR-like"/>
    <property type="match status" value="3"/>
</dbReference>
<dbReference type="InParanoid" id="A0A667X918"/>
<gene>
    <name evidence="1" type="primary">ttc34</name>
</gene>
<dbReference type="PANTHER" id="PTHR44874">
    <property type="entry name" value="TETRATRICOPEPTIDE REPEAT PROTEIN 34"/>
    <property type="match status" value="1"/>
</dbReference>
<reference evidence="1" key="1">
    <citation type="submission" date="2019-06" db="EMBL/GenBank/DDBJ databases">
        <authorList>
            <consortium name="Wellcome Sanger Institute Data Sharing"/>
        </authorList>
    </citation>
    <scope>NUCLEOTIDE SEQUENCE [LARGE SCALE GENOMIC DNA]</scope>
</reference>
<sequence>GMSACILCRDGDKLLEAGELERATALYTSAFRTHAVSTVSHMRNLERCSLTGVISTLEAWLDSHGEIQAAEGLNKGLAAVFLSTLSPNNLSATIFKMESLLQSGGHGCDEIFARCTALLEGKRGPCPEGPTRVVLELTRAMACFFCEPQSNKALKLYLATYLNNKSDTVTLVKSRQVKHLPKIVKAFSDQILQIHPSSMSDTESASSKSVQETPERRARLLTSRAAACFSAGGRAAEACRDLGEAFEIHPASARMYFQKLFTDHGTGGVARNHLRQQAERGLSGYREGVLLRPDIRSTEGVELLDPVITQLRTLCHLEPDGGGRELRVRLADCLLLRGEHKEALSICSQLAAAPGQQSYQNTVQVLRGYARLLSDDHKGALEDFQAVIEHSAPHPSSCVRALCGRGLLRMMSGSHYLTALDYVTASRLQPQDTALTVRCLVPWNCRGLLFTVLLEQGRVLLEGTRDYRPRQRETTTERGIVTPGGVHSLAVLLMELQPGADGPQILVADALYQLGRVEEAYRLLLAIGPISPRAPILARLALLQLHRGFLYDANQLLKKLIQCGDTSCLRPLLAVAHQKDRALLQGHCHSASKRILEGTKEESALREAVAYLSIAIMASADSLLERARCYALLGQRKTAIFDFSAILKDHPNHIQALCGRGFTYLMLNQQKECTHDILAALQISSDIVTKDILSLKDKARKLVCDWLQQYCRSNLSETLVANAVPCHEEQLREAFIIGGALMRTDCRDPRWHLLYIDILLAKGEMEILPKGAPREAVAQARVGVVEAWQQNYLGAARRLSKLAEKDPTGLDFLLTLMPLSHRKRTAQAAAQEASTVSSSGHWDQALTLLTLAVQATGNHRLHYLRQRAACLAQLGLHERAIVDLDRVIHNHGGSDASGSDDPQVWAEDLCRRGRSLVLCSREGPALEDFTRALELHRGQAIQCVEASLGRLRLAECFLRGALQHYGEQQLSKAWRLIECGLVVDCENAELRRLRARVKREVASPCNVN</sequence>
<dbReference type="SMART" id="SM00028">
    <property type="entry name" value="TPR"/>
    <property type="match status" value="7"/>
</dbReference>
<name>A0A667X918_9TELE</name>
<dbReference type="InterPro" id="IPR019734">
    <property type="entry name" value="TPR_rpt"/>
</dbReference>
<reference evidence="1" key="2">
    <citation type="submission" date="2025-08" db="UniProtKB">
        <authorList>
            <consortium name="Ensembl"/>
        </authorList>
    </citation>
    <scope>IDENTIFICATION</scope>
</reference>
<dbReference type="Pfam" id="PF13174">
    <property type="entry name" value="TPR_6"/>
    <property type="match status" value="1"/>
</dbReference>